<dbReference type="PANTHER" id="PTHR11552">
    <property type="entry name" value="GLUCOSE-METHANOL-CHOLINE GMC OXIDOREDUCTASE"/>
    <property type="match status" value="1"/>
</dbReference>
<keyword evidence="13" id="KW-1185">Reference proteome</keyword>
<keyword evidence="6" id="KW-0560">Oxidoreductase</keyword>
<accession>A0A165RVX6</accession>
<evidence type="ECO:0000256" key="10">
    <source>
        <dbReference type="SAM" id="SignalP"/>
    </source>
</evidence>
<feature type="chain" id="PRO_5007866026" evidence="10">
    <location>
        <begin position="25"/>
        <end position="610"/>
    </location>
</feature>
<dbReference type="Gene3D" id="3.50.50.60">
    <property type="entry name" value="FAD/NAD(P)-binding domain"/>
    <property type="match status" value="1"/>
</dbReference>
<dbReference type="SUPFAM" id="SSF51905">
    <property type="entry name" value="FAD/NAD(P)-binding domain"/>
    <property type="match status" value="1"/>
</dbReference>
<evidence type="ECO:0000259" key="11">
    <source>
        <dbReference type="PROSITE" id="PS00623"/>
    </source>
</evidence>
<dbReference type="Pfam" id="PF00732">
    <property type="entry name" value="GMC_oxred_N"/>
    <property type="match status" value="1"/>
</dbReference>
<dbReference type="OrthoDB" id="269227at2759"/>
<evidence type="ECO:0000256" key="7">
    <source>
        <dbReference type="PIRSR" id="PIRSR000137-1"/>
    </source>
</evidence>
<feature type="domain" description="Glucose-methanol-choline oxidoreductase N-terminal" evidence="11">
    <location>
        <begin position="112"/>
        <end position="135"/>
    </location>
</feature>
<dbReference type="SUPFAM" id="SSF54373">
    <property type="entry name" value="FAD-linked reductases, C-terminal domain"/>
    <property type="match status" value="1"/>
</dbReference>
<evidence type="ECO:0000256" key="9">
    <source>
        <dbReference type="RuleBase" id="RU003968"/>
    </source>
</evidence>
<evidence type="ECO:0000256" key="3">
    <source>
        <dbReference type="ARBA" id="ARBA00022630"/>
    </source>
</evidence>
<dbReference type="GO" id="GO:0050660">
    <property type="term" value="F:flavin adenine dinucleotide binding"/>
    <property type="evidence" value="ECO:0007669"/>
    <property type="project" value="InterPro"/>
</dbReference>
<evidence type="ECO:0000256" key="6">
    <source>
        <dbReference type="ARBA" id="ARBA00023002"/>
    </source>
</evidence>
<proteinExistence type="inferred from homology"/>
<evidence type="ECO:0000256" key="5">
    <source>
        <dbReference type="ARBA" id="ARBA00022827"/>
    </source>
</evidence>
<dbReference type="InterPro" id="IPR012132">
    <property type="entry name" value="GMC_OxRdtase"/>
</dbReference>
<dbReference type="GO" id="GO:0016614">
    <property type="term" value="F:oxidoreductase activity, acting on CH-OH group of donors"/>
    <property type="evidence" value="ECO:0007669"/>
    <property type="project" value="InterPro"/>
</dbReference>
<feature type="active site" description="Proton donor" evidence="7">
    <location>
        <position position="547"/>
    </location>
</feature>
<evidence type="ECO:0000256" key="1">
    <source>
        <dbReference type="ARBA" id="ARBA00001974"/>
    </source>
</evidence>
<dbReference type="Pfam" id="PF05199">
    <property type="entry name" value="GMC_oxred_C"/>
    <property type="match status" value="1"/>
</dbReference>
<evidence type="ECO:0000313" key="13">
    <source>
        <dbReference type="Proteomes" id="UP000076761"/>
    </source>
</evidence>
<comment type="similarity">
    <text evidence="2 9">Belongs to the GMC oxidoreductase family.</text>
</comment>
<keyword evidence="4 10" id="KW-0732">Signal</keyword>
<name>A0A165RVX6_9AGAM</name>
<evidence type="ECO:0000256" key="2">
    <source>
        <dbReference type="ARBA" id="ARBA00010790"/>
    </source>
</evidence>
<sequence>MIPLGPIVSFLGLAAQTLLGPAPAERPHGVTSDAGTAAGQTFDYIVVGAGLAGTTVAARLAENPNIRVLLVEAGGDNRTDPNVYDIYNYGQAFNNNLTWHWPAEKNKSILGGKTLGGSTSINGGAYTRGMSAQYDALSKLLDPSEAVQWNWDSLFCYMKKSEGFHAPNSQQQINGAQFNASYHNTSGPVQVTYPHAMYRGPQQPGFITAIGNISGLTHCPDINGGNSNCVSMTPLTLNWNNGDRRSSSAEAYLTPVEKNRTNWLTLVSHQVTKINFSNESLPLHASGVTFSPTGNSSASYTAFASREVITPTLLQLSGIGDSSVLEPLGIKTLSNLTTVGKNLQEQTMNSLGAPGKGLEVEGKGPSDAIAYPNIYQLFGAKAQCMVDQIKSSLSSWASSQAGSALSAHALQQIYQVQADLIIDQRAPVVEMFYDTGYPDRSAKDTLGIDMWQLLPFSRGKVQITSTDAFTKPQVTVNYFGVDFDLSVQVAGARLSRRVLAAPPLNNLSKGETIPGNSRVPDYGDGGSERDWQDWILDPNAGFVSVAHPVGTCAMMRKDLGGVVNAHLIVYGTSNLRIVDASILPLQISAHLSATLYGVAEKAADLIKAAQ</sequence>
<dbReference type="AlphaFoldDB" id="A0A165RVX6"/>
<evidence type="ECO:0000256" key="4">
    <source>
        <dbReference type="ARBA" id="ARBA00022729"/>
    </source>
</evidence>
<feature type="signal peptide" evidence="10">
    <location>
        <begin position="1"/>
        <end position="24"/>
    </location>
</feature>
<evidence type="ECO:0000313" key="12">
    <source>
        <dbReference type="EMBL" id="KZT24338.1"/>
    </source>
</evidence>
<comment type="cofactor">
    <cofactor evidence="1 8">
        <name>FAD</name>
        <dbReference type="ChEBI" id="CHEBI:57692"/>
    </cofactor>
</comment>
<evidence type="ECO:0000256" key="8">
    <source>
        <dbReference type="PIRSR" id="PIRSR000137-2"/>
    </source>
</evidence>
<reference evidence="12 13" key="1">
    <citation type="journal article" date="2016" name="Mol. Biol. Evol.">
        <title>Comparative Genomics of Early-Diverging Mushroom-Forming Fungi Provides Insights into the Origins of Lignocellulose Decay Capabilities.</title>
        <authorList>
            <person name="Nagy L.G."/>
            <person name="Riley R."/>
            <person name="Tritt A."/>
            <person name="Adam C."/>
            <person name="Daum C."/>
            <person name="Floudas D."/>
            <person name="Sun H."/>
            <person name="Yadav J.S."/>
            <person name="Pangilinan J."/>
            <person name="Larsson K.H."/>
            <person name="Matsuura K."/>
            <person name="Barry K."/>
            <person name="Labutti K."/>
            <person name="Kuo R."/>
            <person name="Ohm R.A."/>
            <person name="Bhattacharya S.S."/>
            <person name="Shirouzu T."/>
            <person name="Yoshinaga Y."/>
            <person name="Martin F.M."/>
            <person name="Grigoriev I.V."/>
            <person name="Hibbett D.S."/>
        </authorList>
    </citation>
    <scope>NUCLEOTIDE SEQUENCE [LARGE SCALE GENOMIC DNA]</scope>
    <source>
        <strain evidence="12 13">HHB14362 ss-1</strain>
    </source>
</reference>
<dbReference type="Proteomes" id="UP000076761">
    <property type="component" value="Unassembled WGS sequence"/>
</dbReference>
<dbReference type="InterPro" id="IPR027424">
    <property type="entry name" value="Glucose_Oxidase_domain_2"/>
</dbReference>
<feature type="binding site" evidence="8">
    <location>
        <position position="271"/>
    </location>
    <ligand>
        <name>FAD</name>
        <dbReference type="ChEBI" id="CHEBI:57692"/>
    </ligand>
</feature>
<keyword evidence="3 9" id="KW-0285">Flavoprotein</keyword>
<dbReference type="PANTHER" id="PTHR11552:SF201">
    <property type="entry name" value="GLUCOSE-METHANOL-CHOLINE OXIDOREDUCTASE N-TERMINAL DOMAIN-CONTAINING PROTEIN"/>
    <property type="match status" value="1"/>
</dbReference>
<dbReference type="STRING" id="1314782.A0A165RVX6"/>
<feature type="active site" description="Proton acceptor" evidence="7">
    <location>
        <position position="590"/>
    </location>
</feature>
<organism evidence="12 13">
    <name type="scientific">Neolentinus lepideus HHB14362 ss-1</name>
    <dbReference type="NCBI Taxonomy" id="1314782"/>
    <lineage>
        <taxon>Eukaryota</taxon>
        <taxon>Fungi</taxon>
        <taxon>Dikarya</taxon>
        <taxon>Basidiomycota</taxon>
        <taxon>Agaricomycotina</taxon>
        <taxon>Agaricomycetes</taxon>
        <taxon>Gloeophyllales</taxon>
        <taxon>Gloeophyllaceae</taxon>
        <taxon>Neolentinus</taxon>
    </lineage>
</organism>
<dbReference type="Gene3D" id="4.10.450.10">
    <property type="entry name" value="Glucose Oxidase, domain 2"/>
    <property type="match status" value="1"/>
</dbReference>
<dbReference type="InterPro" id="IPR000172">
    <property type="entry name" value="GMC_OxRdtase_N"/>
</dbReference>
<dbReference type="Gene3D" id="3.30.560.10">
    <property type="entry name" value="Glucose Oxidase, domain 3"/>
    <property type="match status" value="1"/>
</dbReference>
<keyword evidence="5 8" id="KW-0274">FAD</keyword>
<protein>
    <submittedName>
        <fullName evidence="12">GMC oxidoreductase</fullName>
    </submittedName>
</protein>
<dbReference type="PROSITE" id="PS00623">
    <property type="entry name" value="GMC_OXRED_1"/>
    <property type="match status" value="1"/>
</dbReference>
<dbReference type="EMBL" id="KV425578">
    <property type="protein sequence ID" value="KZT24338.1"/>
    <property type="molecule type" value="Genomic_DNA"/>
</dbReference>
<gene>
    <name evidence="12" type="ORF">NEOLEDRAFT_1156876</name>
</gene>
<dbReference type="InterPro" id="IPR036188">
    <property type="entry name" value="FAD/NAD-bd_sf"/>
</dbReference>
<dbReference type="PIRSF" id="PIRSF000137">
    <property type="entry name" value="Alcohol_oxidase"/>
    <property type="match status" value="1"/>
</dbReference>
<dbReference type="InParanoid" id="A0A165RVX6"/>
<dbReference type="InterPro" id="IPR007867">
    <property type="entry name" value="GMC_OxRtase_C"/>
</dbReference>